<proteinExistence type="predicted"/>
<evidence type="ECO:0000313" key="3">
    <source>
        <dbReference type="Proteomes" id="UP001160625"/>
    </source>
</evidence>
<accession>A0ABT6N7M2</accession>
<reference evidence="2" key="1">
    <citation type="submission" date="2023-04" db="EMBL/GenBank/DDBJ databases">
        <title>Sphingomonas sp. MAHUQ-71 isolated from rice field.</title>
        <authorList>
            <person name="Huq M.A."/>
        </authorList>
    </citation>
    <scope>NUCLEOTIDE SEQUENCE</scope>
    <source>
        <strain evidence="2">MAHUQ-71</strain>
    </source>
</reference>
<feature type="transmembrane region" description="Helical" evidence="1">
    <location>
        <begin position="29"/>
        <end position="46"/>
    </location>
</feature>
<gene>
    <name evidence="2" type="ORF">QGN17_20355</name>
</gene>
<sequence>MSKPARIVLWIAVIILGFGGGALHINKLLVVALIAVVIVGVGAFDLRYKRMHGDDTDGEHQAEGG</sequence>
<feature type="transmembrane region" description="Helical" evidence="1">
    <location>
        <begin position="7"/>
        <end position="23"/>
    </location>
</feature>
<organism evidence="2 3">
    <name type="scientific">Sphingomonas oryzagri</name>
    <dbReference type="NCBI Taxonomy" id="3042314"/>
    <lineage>
        <taxon>Bacteria</taxon>
        <taxon>Pseudomonadati</taxon>
        <taxon>Pseudomonadota</taxon>
        <taxon>Alphaproteobacteria</taxon>
        <taxon>Sphingomonadales</taxon>
        <taxon>Sphingomonadaceae</taxon>
        <taxon>Sphingomonas</taxon>
    </lineage>
</organism>
<dbReference type="RefSeq" id="WP_281046439.1">
    <property type="nucleotide sequence ID" value="NZ_JARYGZ010000006.1"/>
</dbReference>
<dbReference type="EMBL" id="JARYGZ010000006">
    <property type="protein sequence ID" value="MDH7641098.1"/>
    <property type="molecule type" value="Genomic_DNA"/>
</dbReference>
<keyword evidence="3" id="KW-1185">Reference proteome</keyword>
<name>A0ABT6N7M2_9SPHN</name>
<keyword evidence="1" id="KW-0812">Transmembrane</keyword>
<keyword evidence="1" id="KW-0472">Membrane</keyword>
<keyword evidence="1" id="KW-1133">Transmembrane helix</keyword>
<evidence type="ECO:0008006" key="4">
    <source>
        <dbReference type="Google" id="ProtNLM"/>
    </source>
</evidence>
<evidence type="ECO:0000313" key="2">
    <source>
        <dbReference type="EMBL" id="MDH7641098.1"/>
    </source>
</evidence>
<comment type="caution">
    <text evidence="2">The sequence shown here is derived from an EMBL/GenBank/DDBJ whole genome shotgun (WGS) entry which is preliminary data.</text>
</comment>
<protein>
    <recommendedName>
        <fullName evidence="4">DUF1328 domain-containing protein</fullName>
    </recommendedName>
</protein>
<evidence type="ECO:0000256" key="1">
    <source>
        <dbReference type="SAM" id="Phobius"/>
    </source>
</evidence>
<dbReference type="Proteomes" id="UP001160625">
    <property type="component" value="Unassembled WGS sequence"/>
</dbReference>